<accession>A0A8S9IRL1</accession>
<reference evidence="2" key="1">
    <citation type="submission" date="2019-12" db="EMBL/GenBank/DDBJ databases">
        <title>Genome sequencing and annotation of Brassica cretica.</title>
        <authorList>
            <person name="Studholme D.J."/>
            <person name="Sarris P.F."/>
        </authorList>
    </citation>
    <scope>NUCLEOTIDE SEQUENCE</scope>
    <source>
        <strain evidence="2">PFS-102/07</strain>
        <tissue evidence="2">Leaf</tissue>
    </source>
</reference>
<dbReference type="EMBL" id="QGKY02001015">
    <property type="protein sequence ID" value="KAF2572579.1"/>
    <property type="molecule type" value="Genomic_DNA"/>
</dbReference>
<organism evidence="2">
    <name type="scientific">Brassica cretica</name>
    <name type="common">Mustard</name>
    <dbReference type="NCBI Taxonomy" id="69181"/>
    <lineage>
        <taxon>Eukaryota</taxon>
        <taxon>Viridiplantae</taxon>
        <taxon>Streptophyta</taxon>
        <taxon>Embryophyta</taxon>
        <taxon>Tracheophyta</taxon>
        <taxon>Spermatophyta</taxon>
        <taxon>Magnoliopsida</taxon>
        <taxon>eudicotyledons</taxon>
        <taxon>Gunneridae</taxon>
        <taxon>Pentapetalae</taxon>
        <taxon>rosids</taxon>
        <taxon>malvids</taxon>
        <taxon>Brassicales</taxon>
        <taxon>Brassicaceae</taxon>
        <taxon>Brassiceae</taxon>
        <taxon>Brassica</taxon>
    </lineage>
</organism>
<gene>
    <name evidence="2" type="ORF">F2Q70_00003336</name>
</gene>
<name>A0A8S9IRL1_BRACR</name>
<proteinExistence type="predicted"/>
<dbReference type="AlphaFoldDB" id="A0A8S9IRL1"/>
<comment type="caution">
    <text evidence="2">The sequence shown here is derived from an EMBL/GenBank/DDBJ whole genome shotgun (WGS) entry which is preliminary data.</text>
</comment>
<sequence>MLDMGRVGELKRHRDEMMGHFGGYLNDFQEFEPVVRPPTMESNYPLLEIEEVVAAGDDEAGSSSFRGVSHPPEKPSIAEEPATSLSPFSTAHATSLQSHRQGVPKSFCRHSREFVQLRTYSSSSSWILQARHNPHKI</sequence>
<evidence type="ECO:0000313" key="2">
    <source>
        <dbReference type="EMBL" id="KAF2572579.1"/>
    </source>
</evidence>
<protein>
    <submittedName>
        <fullName evidence="2">Uncharacterized protein</fullName>
    </submittedName>
</protein>
<feature type="region of interest" description="Disordered" evidence="1">
    <location>
        <begin position="58"/>
        <end position="83"/>
    </location>
</feature>
<evidence type="ECO:0000256" key="1">
    <source>
        <dbReference type="SAM" id="MobiDB-lite"/>
    </source>
</evidence>